<dbReference type="AlphaFoldDB" id="A0A811UYW8"/>
<comment type="caution">
    <text evidence="2">The sequence shown here is derived from an EMBL/GenBank/DDBJ whole genome shotgun (WGS) entry which is preliminary data.</text>
</comment>
<feature type="region of interest" description="Disordered" evidence="1">
    <location>
        <begin position="463"/>
        <end position="505"/>
    </location>
</feature>
<feature type="compositionally biased region" description="Basic residues" evidence="1">
    <location>
        <begin position="365"/>
        <end position="392"/>
    </location>
</feature>
<feature type="region of interest" description="Disordered" evidence="1">
    <location>
        <begin position="246"/>
        <end position="274"/>
    </location>
</feature>
<feature type="region of interest" description="Disordered" evidence="1">
    <location>
        <begin position="313"/>
        <end position="434"/>
    </location>
</feature>
<evidence type="ECO:0000256" key="1">
    <source>
        <dbReference type="SAM" id="MobiDB-lite"/>
    </source>
</evidence>
<evidence type="ECO:0000313" key="2">
    <source>
        <dbReference type="EMBL" id="CAD7003508.1"/>
    </source>
</evidence>
<feature type="compositionally biased region" description="Basic residues" evidence="1">
    <location>
        <begin position="474"/>
        <end position="491"/>
    </location>
</feature>
<name>A0A811UYW8_CERCA</name>
<evidence type="ECO:0000313" key="3">
    <source>
        <dbReference type="Proteomes" id="UP000606786"/>
    </source>
</evidence>
<feature type="compositionally biased region" description="Low complexity" evidence="1">
    <location>
        <begin position="393"/>
        <end position="411"/>
    </location>
</feature>
<keyword evidence="3" id="KW-1185">Reference proteome</keyword>
<dbReference type="PANTHER" id="PTHR47343">
    <property type="entry name" value="TRANSCRIPTIONAL ACTIVATOR SPT7"/>
    <property type="match status" value="1"/>
</dbReference>
<dbReference type="OrthoDB" id="101791at2759"/>
<accession>A0A811UYW8</accession>
<organism evidence="2 3">
    <name type="scientific">Ceratitis capitata</name>
    <name type="common">Mediterranean fruit fly</name>
    <name type="synonym">Tephritis capitata</name>
    <dbReference type="NCBI Taxonomy" id="7213"/>
    <lineage>
        <taxon>Eukaryota</taxon>
        <taxon>Metazoa</taxon>
        <taxon>Ecdysozoa</taxon>
        <taxon>Arthropoda</taxon>
        <taxon>Hexapoda</taxon>
        <taxon>Insecta</taxon>
        <taxon>Pterygota</taxon>
        <taxon>Neoptera</taxon>
        <taxon>Endopterygota</taxon>
        <taxon>Diptera</taxon>
        <taxon>Brachycera</taxon>
        <taxon>Muscomorpha</taxon>
        <taxon>Tephritoidea</taxon>
        <taxon>Tephritidae</taxon>
        <taxon>Ceratitis</taxon>
        <taxon>Ceratitis</taxon>
    </lineage>
</organism>
<dbReference type="GO" id="GO:0000124">
    <property type="term" value="C:SAGA complex"/>
    <property type="evidence" value="ECO:0007669"/>
    <property type="project" value="InterPro"/>
</dbReference>
<dbReference type="GO" id="GO:0005198">
    <property type="term" value="F:structural molecule activity"/>
    <property type="evidence" value="ECO:0007669"/>
    <property type="project" value="TreeGrafter"/>
</dbReference>
<dbReference type="EMBL" id="CAJHJT010000034">
    <property type="protein sequence ID" value="CAD7003508.1"/>
    <property type="molecule type" value="Genomic_DNA"/>
</dbReference>
<feature type="compositionally biased region" description="Low complexity" evidence="1">
    <location>
        <begin position="265"/>
        <end position="274"/>
    </location>
</feature>
<dbReference type="GO" id="GO:0046695">
    <property type="term" value="C:SLIK (SAGA-like) complex"/>
    <property type="evidence" value="ECO:0007669"/>
    <property type="project" value="InterPro"/>
</dbReference>
<reference evidence="2" key="1">
    <citation type="submission" date="2020-11" db="EMBL/GenBank/DDBJ databases">
        <authorList>
            <person name="Whitehead M."/>
        </authorList>
    </citation>
    <scope>NUCLEOTIDE SEQUENCE</scope>
    <source>
        <strain evidence="2">EGII</strain>
    </source>
</reference>
<protein>
    <submittedName>
        <fullName evidence="2">(Mediterranean fruit fly) hypothetical protein</fullName>
    </submittedName>
</protein>
<dbReference type="Proteomes" id="UP000606786">
    <property type="component" value="Unassembled WGS sequence"/>
</dbReference>
<dbReference type="InterPro" id="IPR037782">
    <property type="entry name" value="Spt7"/>
</dbReference>
<dbReference type="GO" id="GO:0006357">
    <property type="term" value="P:regulation of transcription by RNA polymerase II"/>
    <property type="evidence" value="ECO:0007669"/>
    <property type="project" value="TreeGrafter"/>
</dbReference>
<proteinExistence type="predicted"/>
<dbReference type="PANTHER" id="PTHR47343:SF1">
    <property type="entry name" value="TRANSCRIPTIONAL ACTIVATOR SPT7"/>
    <property type="match status" value="1"/>
</dbReference>
<dbReference type="Gene3D" id="3.40.1000.30">
    <property type="match status" value="1"/>
</dbReference>
<feature type="compositionally biased region" description="Low complexity" evidence="1">
    <location>
        <begin position="463"/>
        <end position="473"/>
    </location>
</feature>
<feature type="compositionally biased region" description="Low complexity" evidence="1">
    <location>
        <begin position="323"/>
        <end position="357"/>
    </location>
</feature>
<gene>
    <name evidence="2" type="ORF">CCAP1982_LOCUS11958</name>
</gene>
<sequence>MEGNEEDNSIERSILDGLKQLHKFFINKPLSQAHCLFLAVYVIGIQVGFIPQNFFLNRLMGLTQLESWSTFKKSNVEICCNQAPTYEYDSPHETFFTENFITAASVEEDDILKSKLVALVTGDFMMVTLSPHPSTQSLGRSTCLSIGRYVIKYSDNEIPLESCYQKLNQLQMQLRNELFVPVRISQLTLLDASPLPSFMGIPRELRFEVYKYLKSTDLKKLAWTLRSGISHIGKLDYATDKNGPWEKNPAAAVSSAGSTGGSSHGPGAATSMTSGGNVVGTTSATAVAPVTTVAGIKPLQQQLQQQLMHQLQQRQLQQHHQHQQQQQQQQQHPSLHTTASAGAGAGNVVSVGGSNSVVGGGGGHSHLHATHSHPHQHNHAHTHAHAHPHVHHQTAGAALLQQQQQQKQLQHQHSHPPLAPHAHPPLQHHVSLGGAGSHRYQSMVAAVVQQQQQQQQQLQQQQTAQQQQAVQHQQQHHHHRQHSTPQHHRSSSQHSAATIRRRTLSHVSRSYSASAAAAAVAAAAAAASSNANAKKAGGGNSGNGNSIHVNTTVERSRCRSPMMLCHSHSDGEFPMYKVYFTIHSFISMQQIFTTKFCIIPSPHNP</sequence>